<protein>
    <submittedName>
        <fullName evidence="2">Membrane protein</fullName>
    </submittedName>
</protein>
<dbReference type="EMBL" id="LBHB01000002">
    <property type="protein sequence ID" value="KLE34598.1"/>
    <property type="molecule type" value="Genomic_DNA"/>
</dbReference>
<organism evidence="2 3">
    <name type="scientific">Aurantiacibacter luteus</name>
    <dbReference type="NCBI Taxonomy" id="1581420"/>
    <lineage>
        <taxon>Bacteria</taxon>
        <taxon>Pseudomonadati</taxon>
        <taxon>Pseudomonadota</taxon>
        <taxon>Alphaproteobacteria</taxon>
        <taxon>Sphingomonadales</taxon>
        <taxon>Erythrobacteraceae</taxon>
        <taxon>Aurantiacibacter</taxon>
    </lineage>
</organism>
<proteinExistence type="predicted"/>
<keyword evidence="3" id="KW-1185">Reference proteome</keyword>
<dbReference type="RefSeq" id="WP_047004245.1">
    <property type="nucleotide sequence ID" value="NZ_LBHB01000002.1"/>
</dbReference>
<accession>A0A0G9MZ94</accession>
<dbReference type="Gene3D" id="3.30.70.2970">
    <property type="entry name" value="Protein of unknown function (DUF541), domain 2"/>
    <property type="match status" value="1"/>
</dbReference>
<dbReference type="Proteomes" id="UP000053464">
    <property type="component" value="Unassembled WGS sequence"/>
</dbReference>
<dbReference type="GO" id="GO:0006974">
    <property type="term" value="P:DNA damage response"/>
    <property type="evidence" value="ECO:0007669"/>
    <property type="project" value="TreeGrafter"/>
</dbReference>
<sequence>MKKLAVAALCPVTILPLAGCGDTVYDPRGVEKQETLLSVSATGYADTRPDEAQFQAGVQNWAATAEAASRETQSDIAEIVAALRQLGIAEDDIQTSAVNVQRIDYGDRRGQFQAYNTLSVRVRDVAKAGPAVTAVTGVGANIVSGPDLRLSDPEAAANSAYANAYQAARRRAEAYAEAAGMEIERVLYIRDAGGAQGGRYFGAAQATAMDAAGRMLPPPAPPAVAPPPPILNAPMPEEGAAVSATIMPGQTTSSVAVQVDFALTEK</sequence>
<gene>
    <name evidence="2" type="ORF">AAW00_10395</name>
</gene>
<evidence type="ECO:0000313" key="2">
    <source>
        <dbReference type="EMBL" id="KLE34598.1"/>
    </source>
</evidence>
<feature type="signal peptide" evidence="1">
    <location>
        <begin position="1"/>
        <end position="18"/>
    </location>
</feature>
<dbReference type="STRING" id="1581420.AAW00_10395"/>
<dbReference type="Pfam" id="PF04402">
    <property type="entry name" value="SIMPL"/>
    <property type="match status" value="1"/>
</dbReference>
<evidence type="ECO:0000313" key="3">
    <source>
        <dbReference type="Proteomes" id="UP000053464"/>
    </source>
</evidence>
<name>A0A0G9MZ94_9SPHN</name>
<dbReference type="InterPro" id="IPR007497">
    <property type="entry name" value="SIMPL/DUF541"/>
</dbReference>
<comment type="caution">
    <text evidence="2">The sequence shown here is derived from an EMBL/GenBank/DDBJ whole genome shotgun (WGS) entry which is preliminary data.</text>
</comment>
<dbReference type="AlphaFoldDB" id="A0A0G9MZ94"/>
<dbReference type="PANTHER" id="PTHR34387">
    <property type="entry name" value="SLR1258 PROTEIN"/>
    <property type="match status" value="1"/>
</dbReference>
<reference evidence="2 3" key="1">
    <citation type="submission" date="2015-04" db="EMBL/GenBank/DDBJ databases">
        <title>The draft genome sequence of Erythrobacter luteus KA37.</title>
        <authorList>
            <person name="Zhuang L."/>
            <person name="Liu Y."/>
            <person name="Shao Z."/>
        </authorList>
    </citation>
    <scope>NUCLEOTIDE SEQUENCE [LARGE SCALE GENOMIC DNA]</scope>
    <source>
        <strain evidence="2 3">KA37</strain>
    </source>
</reference>
<dbReference type="PANTHER" id="PTHR34387:SF1">
    <property type="entry name" value="PERIPLASMIC IMMUNOGENIC PROTEIN"/>
    <property type="match status" value="1"/>
</dbReference>
<feature type="chain" id="PRO_5002580727" evidence="1">
    <location>
        <begin position="19"/>
        <end position="266"/>
    </location>
</feature>
<keyword evidence="1" id="KW-0732">Signal</keyword>
<dbReference type="InterPro" id="IPR052022">
    <property type="entry name" value="26kDa_periplasmic_antigen"/>
</dbReference>
<dbReference type="OrthoDB" id="7468374at2"/>
<dbReference type="Gene3D" id="3.30.110.170">
    <property type="entry name" value="Protein of unknown function (DUF541), domain 1"/>
    <property type="match status" value="1"/>
</dbReference>
<evidence type="ECO:0000256" key="1">
    <source>
        <dbReference type="SAM" id="SignalP"/>
    </source>
</evidence>
<dbReference type="PATRIC" id="fig|1581420.6.peg.2131"/>